<dbReference type="GO" id="GO:0005829">
    <property type="term" value="C:cytosol"/>
    <property type="evidence" value="ECO:0007669"/>
    <property type="project" value="TreeGrafter"/>
</dbReference>
<evidence type="ECO:0000313" key="4">
    <source>
        <dbReference type="RefSeq" id="XP_008480769.1"/>
    </source>
</evidence>
<dbReference type="Gene3D" id="1.10.3520.10">
    <property type="entry name" value="Glycolipid transfer protein"/>
    <property type="match status" value="1"/>
</dbReference>
<dbReference type="InterPro" id="IPR036497">
    <property type="entry name" value="GLTP_sf"/>
</dbReference>
<dbReference type="GO" id="GO:0016020">
    <property type="term" value="C:membrane"/>
    <property type="evidence" value="ECO:0007669"/>
    <property type="project" value="TreeGrafter"/>
</dbReference>
<dbReference type="RefSeq" id="XP_008480769.1">
    <property type="nucleotide sequence ID" value="XM_008482547.3"/>
</dbReference>
<dbReference type="OMA" id="EMHGAEW"/>
<dbReference type="GO" id="GO:1902388">
    <property type="term" value="F:ceramide 1-phosphate transfer activity"/>
    <property type="evidence" value="ECO:0007669"/>
    <property type="project" value="TreeGrafter"/>
</dbReference>
<evidence type="ECO:0000313" key="3">
    <source>
        <dbReference type="Proteomes" id="UP000079169"/>
    </source>
</evidence>
<dbReference type="Proteomes" id="UP000079169">
    <property type="component" value="Unplaced"/>
</dbReference>
<dbReference type="STRING" id="121845.A0A1S3DGY9"/>
<reference evidence="4" key="1">
    <citation type="submission" date="2025-08" db="UniProtKB">
        <authorList>
            <consortium name="RefSeq"/>
        </authorList>
    </citation>
    <scope>IDENTIFICATION</scope>
</reference>
<dbReference type="PANTHER" id="PTHR10219">
    <property type="entry name" value="GLYCOLIPID TRANSFER PROTEIN-RELATED"/>
    <property type="match status" value="1"/>
</dbReference>
<evidence type="ECO:0000259" key="2">
    <source>
        <dbReference type="Pfam" id="PF08718"/>
    </source>
</evidence>
<dbReference type="GeneID" id="103517510"/>
<evidence type="ECO:0000256" key="1">
    <source>
        <dbReference type="ARBA" id="ARBA00022448"/>
    </source>
</evidence>
<proteinExistence type="predicted"/>
<accession>A0A1S3DGY9</accession>
<dbReference type="Pfam" id="PF08718">
    <property type="entry name" value="GLTP"/>
    <property type="match status" value="1"/>
</dbReference>
<dbReference type="AlphaFoldDB" id="A0A1S3DGY9"/>
<dbReference type="PANTHER" id="PTHR10219:SF25">
    <property type="entry name" value="PLECKSTRIN HOMOLOGY DOMAIN-CONTAINING FAMILY A MEMBER 8"/>
    <property type="match status" value="1"/>
</dbReference>
<organism evidence="3 4">
    <name type="scientific">Diaphorina citri</name>
    <name type="common">Asian citrus psyllid</name>
    <dbReference type="NCBI Taxonomy" id="121845"/>
    <lineage>
        <taxon>Eukaryota</taxon>
        <taxon>Metazoa</taxon>
        <taxon>Ecdysozoa</taxon>
        <taxon>Arthropoda</taxon>
        <taxon>Hexapoda</taxon>
        <taxon>Insecta</taxon>
        <taxon>Pterygota</taxon>
        <taxon>Neoptera</taxon>
        <taxon>Paraneoptera</taxon>
        <taxon>Hemiptera</taxon>
        <taxon>Sternorrhyncha</taxon>
        <taxon>Psylloidea</taxon>
        <taxon>Psyllidae</taxon>
        <taxon>Diaphorininae</taxon>
        <taxon>Diaphorina</taxon>
    </lineage>
</organism>
<protein>
    <submittedName>
        <fullName evidence="4">Glycolipid transfer protein</fullName>
    </submittedName>
</protein>
<gene>
    <name evidence="4" type="primary">LOC103517510</name>
</gene>
<sequence>MSYIDEGENEFIEVEDSSKTDTIFLQLTHFPTANEEHICTAGFLQASRGIVILIDLFGTFGTPIKKDVQGNIDKLTTVYNQNVPRHANLIHMLKSELPRGGMATESLMWLRRGLHFFCEFFELLRHDFENSKVKDDLKEYIRKAYDVHLRRHHNWFIQQTFKGLCTLAPKHHTLIKELALG</sequence>
<dbReference type="KEGG" id="dci:103517510"/>
<keyword evidence="3" id="KW-1185">Reference proteome</keyword>
<dbReference type="GO" id="GO:1902387">
    <property type="term" value="F:ceramide 1-phosphate binding"/>
    <property type="evidence" value="ECO:0007669"/>
    <property type="project" value="TreeGrafter"/>
</dbReference>
<dbReference type="PaxDb" id="121845-A0A1S3DGY9"/>
<feature type="domain" description="Glycolipid transfer protein" evidence="2">
    <location>
        <begin position="40"/>
        <end position="178"/>
    </location>
</feature>
<name>A0A1S3DGY9_DIACI</name>
<dbReference type="SUPFAM" id="SSF110004">
    <property type="entry name" value="Glycolipid transfer protein, GLTP"/>
    <property type="match status" value="1"/>
</dbReference>
<keyword evidence="1" id="KW-0813">Transport</keyword>
<dbReference type="InterPro" id="IPR014830">
    <property type="entry name" value="Glycolipid_transfer_prot_dom"/>
</dbReference>